<gene>
    <name evidence="1" type="ORF">QWZ14_16880</name>
</gene>
<evidence type="ECO:0000313" key="2">
    <source>
        <dbReference type="Proteomes" id="UP001529369"/>
    </source>
</evidence>
<comment type="caution">
    <text evidence="1">The sequence shown here is derived from an EMBL/GenBank/DDBJ whole genome shotgun (WGS) entry which is preliminary data.</text>
</comment>
<dbReference type="RefSeq" id="WP_290317936.1">
    <property type="nucleotide sequence ID" value="NZ_JAUFPN010000162.1"/>
</dbReference>
<name>A0ABT8A8Q3_9PROT</name>
<accession>A0ABT8A8Q3</accession>
<reference evidence="2" key="1">
    <citation type="journal article" date="2019" name="Int. J. Syst. Evol. Microbiol.">
        <title>The Global Catalogue of Microorganisms (GCM) 10K type strain sequencing project: providing services to taxonomists for standard genome sequencing and annotation.</title>
        <authorList>
            <consortium name="The Broad Institute Genomics Platform"/>
            <consortium name="The Broad Institute Genome Sequencing Center for Infectious Disease"/>
            <person name="Wu L."/>
            <person name="Ma J."/>
        </authorList>
    </citation>
    <scope>NUCLEOTIDE SEQUENCE [LARGE SCALE GENOMIC DNA]</scope>
    <source>
        <strain evidence="2">CECT 7131</strain>
    </source>
</reference>
<sequence>MASITPAARFQVLIMSPVDAAEYGDRMQNIFKSSGWTVTFQATPFMPSEASGIHVLKPRGSQVAEHISIARSLMKLFDDAGVDVGSSEQDLRPHQVVLLVARPPI</sequence>
<dbReference type="EMBL" id="JAUFPN010000162">
    <property type="protein sequence ID" value="MDN3566045.1"/>
    <property type="molecule type" value="Genomic_DNA"/>
</dbReference>
<organism evidence="1 2">
    <name type="scientific">Paeniroseomonas aquatica</name>
    <dbReference type="NCBI Taxonomy" id="373043"/>
    <lineage>
        <taxon>Bacteria</taxon>
        <taxon>Pseudomonadati</taxon>
        <taxon>Pseudomonadota</taxon>
        <taxon>Alphaproteobacteria</taxon>
        <taxon>Acetobacterales</taxon>
        <taxon>Acetobacteraceae</taxon>
        <taxon>Paeniroseomonas</taxon>
    </lineage>
</organism>
<evidence type="ECO:0000313" key="1">
    <source>
        <dbReference type="EMBL" id="MDN3566045.1"/>
    </source>
</evidence>
<keyword evidence="2" id="KW-1185">Reference proteome</keyword>
<proteinExistence type="predicted"/>
<protein>
    <submittedName>
        <fullName evidence="1">Uncharacterized protein</fullName>
    </submittedName>
</protein>
<dbReference type="Proteomes" id="UP001529369">
    <property type="component" value="Unassembled WGS sequence"/>
</dbReference>